<sequence length="128" mass="13507">MGPYHVMLLFGASTLSLSLSLHSPRAAATAPAAGRRRDGSAVVVRQPAGPILSGFQRYAIGVRGGNWSSQPHWGGGDAVVPWARELPWPAGRGNWTSIGIHPGRQAGVLMKARVPPTALQISPLPIFK</sequence>
<feature type="chain" id="PRO_5005705121" evidence="1">
    <location>
        <begin position="19"/>
        <end position="128"/>
    </location>
</feature>
<gene>
    <name evidence="2" type="primary">P0443D08.17</name>
</gene>
<dbReference type="Proteomes" id="UP000817658">
    <property type="component" value="Chromosome 1"/>
</dbReference>
<accession>Q943D8</accession>
<protein>
    <submittedName>
        <fullName evidence="2">Uncharacterized protein P0443D08.17</fullName>
    </submittedName>
</protein>
<dbReference type="AlphaFoldDB" id="Q943D8"/>
<evidence type="ECO:0000313" key="2">
    <source>
        <dbReference type="EMBL" id="BAB64135.1"/>
    </source>
</evidence>
<feature type="signal peptide" evidence="1">
    <location>
        <begin position="1"/>
        <end position="18"/>
    </location>
</feature>
<evidence type="ECO:0000256" key="1">
    <source>
        <dbReference type="SAM" id="SignalP"/>
    </source>
</evidence>
<proteinExistence type="predicted"/>
<dbReference type="EMBL" id="AP003250">
    <property type="protein sequence ID" value="BAB64135.1"/>
    <property type="molecule type" value="Genomic_DNA"/>
</dbReference>
<keyword evidence="1" id="KW-0732">Signal</keyword>
<reference evidence="2" key="1">
    <citation type="journal article" date="2002" name="Nature">
        <title>The genome sequence and structure of rice chromosome 1.</title>
        <authorList>
            <person name="Sasaki T."/>
            <person name="Matsumoto T."/>
            <person name="Yamamoto K."/>
            <person name="Sakata K."/>
            <person name="Baba T."/>
            <person name="Katayose Y."/>
            <person name="Wu J."/>
            <person name="Niimura Y."/>
            <person name="Cheng Z."/>
            <person name="Nagamura Y."/>
            <person name="Antonio B.A."/>
            <person name="Kanamori H."/>
            <person name="Hosokawa S."/>
            <person name="Masukawa M."/>
            <person name="Arikawa K."/>
            <person name="Chiden Y."/>
            <person name="Hayashi M."/>
            <person name="Okamoto M."/>
            <person name="Ando T."/>
            <person name="Aoki H."/>
            <person name="Arita K."/>
            <person name="Hamada M."/>
            <person name="Harada C."/>
            <person name="Hijishita S."/>
            <person name="Honda M."/>
            <person name="Ichikawa Y."/>
            <person name="Idonuma A."/>
            <person name="Iijima M."/>
            <person name="Ikeda M."/>
            <person name="Ikeno M."/>
            <person name="Itoh S."/>
            <person name="Itoh T."/>
            <person name="Itoh Y."/>
            <person name="Itoh Y."/>
            <person name="Iwabuchi A."/>
            <person name="Kamiya K."/>
            <person name="Karasawa W."/>
            <person name="Katagiri S."/>
            <person name="Kikuta A."/>
            <person name="Kobayashi N."/>
            <person name="Kono I."/>
            <person name="Machita K."/>
            <person name="Maehara T."/>
            <person name="Mizuno H."/>
            <person name="Mizubayashi T."/>
            <person name="Mukai Y."/>
            <person name="Nagasaki H."/>
            <person name="Nakashima M."/>
            <person name="Nakama Y."/>
            <person name="Nakamichi Y."/>
            <person name="Nakamura M."/>
            <person name="Namiki N."/>
            <person name="Negishi M."/>
            <person name="Ohta I."/>
            <person name="Ono N."/>
            <person name="Saji S."/>
            <person name="Sakai K."/>
            <person name="Shibata M."/>
            <person name="Shimokawa T."/>
            <person name="Shomura A."/>
            <person name="Song J."/>
            <person name="Takazaki Y."/>
            <person name="Terasawa K."/>
            <person name="Tsuji K."/>
            <person name="Waki K."/>
            <person name="Yamagata H."/>
            <person name="Yamane H."/>
            <person name="Yoshiki S."/>
            <person name="Yoshihara R."/>
            <person name="Yukawa K."/>
            <person name="Zhong H."/>
            <person name="Iwama H."/>
            <person name="Endo T."/>
            <person name="Ito H."/>
            <person name="Hahn J.H."/>
            <person name="Kim H.I."/>
            <person name="Eun M.Y."/>
            <person name="Yano M."/>
            <person name="Jiang J."/>
            <person name="Gojobori T."/>
        </authorList>
    </citation>
    <scope>NUCLEOTIDE SEQUENCE [LARGE SCALE GENOMIC DNA]</scope>
</reference>
<name>Q943D8_ORYSJ</name>
<organism evidence="2">
    <name type="scientific">Oryza sativa subsp. japonica</name>
    <name type="common">Rice</name>
    <dbReference type="NCBI Taxonomy" id="39947"/>
    <lineage>
        <taxon>Eukaryota</taxon>
        <taxon>Viridiplantae</taxon>
        <taxon>Streptophyta</taxon>
        <taxon>Embryophyta</taxon>
        <taxon>Tracheophyta</taxon>
        <taxon>Spermatophyta</taxon>
        <taxon>Magnoliopsida</taxon>
        <taxon>Liliopsida</taxon>
        <taxon>Poales</taxon>
        <taxon>Poaceae</taxon>
        <taxon>BOP clade</taxon>
        <taxon>Oryzoideae</taxon>
        <taxon>Oryzeae</taxon>
        <taxon>Oryzinae</taxon>
        <taxon>Oryza</taxon>
        <taxon>Oryza sativa</taxon>
    </lineage>
</organism>